<keyword evidence="3" id="KW-1185">Reference proteome</keyword>
<dbReference type="InterPro" id="IPR036188">
    <property type="entry name" value="FAD/NAD-bd_sf"/>
</dbReference>
<dbReference type="InterPro" id="IPR008629">
    <property type="entry name" value="GUN4-like"/>
</dbReference>
<evidence type="ECO:0000313" key="2">
    <source>
        <dbReference type="EMBL" id="MDJ1171581.1"/>
    </source>
</evidence>
<feature type="domain" description="GUN4-like" evidence="1">
    <location>
        <begin position="592"/>
        <end position="714"/>
    </location>
</feature>
<evidence type="ECO:0000313" key="3">
    <source>
        <dbReference type="Proteomes" id="UP001235303"/>
    </source>
</evidence>
<evidence type="ECO:0000259" key="1">
    <source>
        <dbReference type="Pfam" id="PF05419"/>
    </source>
</evidence>
<organism evidence="2 3">
    <name type="scientific">Roseofilum acuticapitatum BLCC-M154</name>
    <dbReference type="NCBI Taxonomy" id="3022444"/>
    <lineage>
        <taxon>Bacteria</taxon>
        <taxon>Bacillati</taxon>
        <taxon>Cyanobacteriota</taxon>
        <taxon>Cyanophyceae</taxon>
        <taxon>Desertifilales</taxon>
        <taxon>Desertifilaceae</taxon>
        <taxon>Roseofilum</taxon>
        <taxon>Roseofilum acuticapitatum</taxon>
    </lineage>
</organism>
<dbReference type="RefSeq" id="WP_283755335.1">
    <property type="nucleotide sequence ID" value="NZ_JAQOSP010000118.1"/>
</dbReference>
<protein>
    <submittedName>
        <fullName evidence="2">GUN4 domain-containing protein</fullName>
    </submittedName>
</protein>
<dbReference type="SUPFAM" id="SSF51905">
    <property type="entry name" value="FAD/NAD(P)-binding domain"/>
    <property type="match status" value="1"/>
</dbReference>
<proteinExistence type="predicted"/>
<gene>
    <name evidence="2" type="ORF">PMG71_19300</name>
</gene>
<name>A0ABT7AXF9_9CYAN</name>
<dbReference type="Gene3D" id="1.10.10.1770">
    <property type="entry name" value="Gun4-like"/>
    <property type="match status" value="1"/>
</dbReference>
<accession>A0ABT7AXF9</accession>
<dbReference type="SUPFAM" id="SSF140869">
    <property type="entry name" value="GUN4-like"/>
    <property type="match status" value="1"/>
</dbReference>
<dbReference type="PANTHER" id="PTHR34800:SF1">
    <property type="entry name" value="TETRAPYRROLE-BINDING PROTEIN, CHLOROPLASTIC"/>
    <property type="match status" value="1"/>
</dbReference>
<dbReference type="InterPro" id="IPR037215">
    <property type="entry name" value="GUN4-like_sf"/>
</dbReference>
<sequence length="762" mass="86421">MEKLKVTVTGGGPVGLIFALSLKDSIPSDSLLIKVYDRRWCQETKNKPVVWKSIIEGNARRQQVVTLQSRQYLQLPREIQDRIFTEGSFSEMWPTATSSANEYRPRNVRIAHIENVLLDMANNTDGIELIPKKFDSEKIDIQDQNLLVICEGGGSRTRENFINKFGTPDTSIYSLDGSNSLEDSVLGLKVKSNLTDSESVILTIAQNRFLLNSLKGEGFLNVRLTDDEVKDVKGVCYEEGSAEYEIKQCIQSQPCVMELAEDGNYKCKTHGSIFLPAVVNNPLWGRILKALQLFKIPQENLKAITLFKLNMVQTPRFTAQLYPRTKDTPGTFSCLLGDAANAIHFWPGRGLNTGIDSAISLVRCIHTKWQHVGEREIEFRDADFVRHEGNMAMLQYRNKSRAWHSMTITESDGQISAIKGKIEAAIKETNSPQPNYNREAYINELINRLTLIKNRLNGRMIGELPDDDRLRELITNIDDETLNILVLSQPWNTKDMAGEEVDIDVLSNTLPASTASATVQNPSDFIAQVLTGDSCQQLNNFIRRNPHLVNIDFLVRMEGLAVSLKDRTILKWSRAVRKDFKLGIMSEKIQQCEENYRNLEAFLKSKSWQEADAITTNIILQLIGTQWKGVLDLNRIKDIPCTDLHTINNLWSYYSDRNFGFGIQKSIWDEISRQSQDDEETYNNFCQHVGWFDKDNKLCDIQYRMNAPKGHLPSGKKGNISVFLQLGQKVGVPNINRKKVVFLVTQFDKCLISSEPTGLPDT</sequence>
<reference evidence="2 3" key="1">
    <citation type="submission" date="2023-01" db="EMBL/GenBank/DDBJ databases">
        <title>Novel diversity within Roseofilum (Cyanobacteria; Desertifilaceae) from marine benthic mats with descriptions of four novel species.</title>
        <authorList>
            <person name="Wang Y."/>
            <person name="Berthold D.E."/>
            <person name="Hu J."/>
            <person name="Lefler F.W."/>
            <person name="Laughinghouse H.D. IV."/>
        </authorList>
    </citation>
    <scope>NUCLEOTIDE SEQUENCE [LARGE SCALE GENOMIC DNA]</scope>
    <source>
        <strain evidence="2 3">BLCC-M154</strain>
    </source>
</reference>
<dbReference type="PANTHER" id="PTHR34800">
    <property type="entry name" value="TETRAPYRROLE-BINDING PROTEIN, CHLOROPLASTIC"/>
    <property type="match status" value="1"/>
</dbReference>
<dbReference type="CDD" id="cd16383">
    <property type="entry name" value="GUN4"/>
    <property type="match status" value="1"/>
</dbReference>
<dbReference type="Proteomes" id="UP001235303">
    <property type="component" value="Unassembled WGS sequence"/>
</dbReference>
<dbReference type="Pfam" id="PF05419">
    <property type="entry name" value="GUN4"/>
    <property type="match status" value="1"/>
</dbReference>
<dbReference type="EMBL" id="JAQOSP010000118">
    <property type="protein sequence ID" value="MDJ1171581.1"/>
    <property type="molecule type" value="Genomic_DNA"/>
</dbReference>
<dbReference type="Gene3D" id="1.25.40.620">
    <property type="match status" value="1"/>
</dbReference>
<comment type="caution">
    <text evidence="2">The sequence shown here is derived from an EMBL/GenBank/DDBJ whole genome shotgun (WGS) entry which is preliminary data.</text>
</comment>